<gene>
    <name evidence="1" type="ORF">LTR37_009543</name>
</gene>
<accession>A0ACC3N861</accession>
<keyword evidence="2" id="KW-1185">Reference proteome</keyword>
<reference evidence="1" key="1">
    <citation type="submission" date="2023-07" db="EMBL/GenBank/DDBJ databases">
        <title>Black Yeasts Isolated from many extreme environments.</title>
        <authorList>
            <person name="Coleine C."/>
            <person name="Stajich J.E."/>
            <person name="Selbmann L."/>
        </authorList>
    </citation>
    <scope>NUCLEOTIDE SEQUENCE</scope>
    <source>
        <strain evidence="1">CCFEE 5714</strain>
    </source>
</reference>
<dbReference type="EMBL" id="JAUTXU010000075">
    <property type="protein sequence ID" value="KAK3711552.1"/>
    <property type="molecule type" value="Genomic_DNA"/>
</dbReference>
<protein>
    <submittedName>
        <fullName evidence="1">Uncharacterized protein</fullName>
    </submittedName>
</protein>
<evidence type="ECO:0000313" key="2">
    <source>
        <dbReference type="Proteomes" id="UP001281147"/>
    </source>
</evidence>
<comment type="caution">
    <text evidence="1">The sequence shown here is derived from an EMBL/GenBank/DDBJ whole genome shotgun (WGS) entry which is preliminary data.</text>
</comment>
<name>A0ACC3N861_9PEZI</name>
<evidence type="ECO:0000313" key="1">
    <source>
        <dbReference type="EMBL" id="KAK3711552.1"/>
    </source>
</evidence>
<proteinExistence type="predicted"/>
<organism evidence="1 2">
    <name type="scientific">Vermiconidia calcicola</name>
    <dbReference type="NCBI Taxonomy" id="1690605"/>
    <lineage>
        <taxon>Eukaryota</taxon>
        <taxon>Fungi</taxon>
        <taxon>Dikarya</taxon>
        <taxon>Ascomycota</taxon>
        <taxon>Pezizomycotina</taxon>
        <taxon>Dothideomycetes</taxon>
        <taxon>Dothideomycetidae</taxon>
        <taxon>Mycosphaerellales</taxon>
        <taxon>Extremaceae</taxon>
        <taxon>Vermiconidia</taxon>
    </lineage>
</organism>
<sequence>MSGNSSNQQQQVTANGSTSGWDPTVQEKIVLALKHNGGLNRVQATLRQRLDEAGWSQDLREYCTHLFRSGAAVTYDDALAIIMKRIKAGEADPTGAEDGVPAPNLAIPSSAQHDGADAVKKELASLLNPEK</sequence>
<dbReference type="Proteomes" id="UP001281147">
    <property type="component" value="Unassembled WGS sequence"/>
</dbReference>